<dbReference type="InterPro" id="IPR011711">
    <property type="entry name" value="GntR_C"/>
</dbReference>
<dbReference type="Pfam" id="PF07729">
    <property type="entry name" value="FCD"/>
    <property type="match status" value="1"/>
</dbReference>
<evidence type="ECO:0000256" key="2">
    <source>
        <dbReference type="ARBA" id="ARBA00023125"/>
    </source>
</evidence>
<dbReference type="AlphaFoldDB" id="A0A4R9BI22"/>
<dbReference type="GO" id="GO:0003677">
    <property type="term" value="F:DNA binding"/>
    <property type="evidence" value="ECO:0007669"/>
    <property type="project" value="UniProtKB-KW"/>
</dbReference>
<dbReference type="EMBL" id="SOHN01000018">
    <property type="protein sequence ID" value="TFD85149.1"/>
    <property type="molecule type" value="Genomic_DNA"/>
</dbReference>
<evidence type="ECO:0000313" key="6">
    <source>
        <dbReference type="Proteomes" id="UP000297626"/>
    </source>
</evidence>
<keyword evidence="3" id="KW-0804">Transcription</keyword>
<name>A0A4R9BI22_9MICO</name>
<evidence type="ECO:0000259" key="4">
    <source>
        <dbReference type="Pfam" id="PF07729"/>
    </source>
</evidence>
<organism evidence="5 6">
    <name type="scientific">Cryobacterium serini</name>
    <dbReference type="NCBI Taxonomy" id="1259201"/>
    <lineage>
        <taxon>Bacteria</taxon>
        <taxon>Bacillati</taxon>
        <taxon>Actinomycetota</taxon>
        <taxon>Actinomycetes</taxon>
        <taxon>Micrococcales</taxon>
        <taxon>Microbacteriaceae</taxon>
        <taxon>Cryobacterium</taxon>
    </lineage>
</organism>
<dbReference type="InterPro" id="IPR008920">
    <property type="entry name" value="TF_FadR/GntR_C"/>
</dbReference>
<feature type="domain" description="GntR C-terminal" evidence="4">
    <location>
        <begin position="52"/>
        <end position="86"/>
    </location>
</feature>
<evidence type="ECO:0000256" key="1">
    <source>
        <dbReference type="ARBA" id="ARBA00023015"/>
    </source>
</evidence>
<evidence type="ECO:0000256" key="3">
    <source>
        <dbReference type="ARBA" id="ARBA00023163"/>
    </source>
</evidence>
<evidence type="ECO:0000313" key="5">
    <source>
        <dbReference type="EMBL" id="TFD85149.1"/>
    </source>
</evidence>
<dbReference type="Proteomes" id="UP000297626">
    <property type="component" value="Unassembled WGS sequence"/>
</dbReference>
<comment type="caution">
    <text evidence="5">The sequence shown here is derived from an EMBL/GenBank/DDBJ whole genome shotgun (WGS) entry which is preliminary data.</text>
</comment>
<keyword evidence="6" id="KW-1185">Reference proteome</keyword>
<sequence length="102" mass="11601">MITAEELKYGHDLFVHELVGALIVHRTPLTPRMWKGVAFSHSAPRLAGFESLPSELKLTLDEHEQVFAAIDAANPDAAEAAMRSHILDTWERRRPQNHRHRS</sequence>
<keyword evidence="1" id="KW-0805">Transcription regulation</keyword>
<protein>
    <submittedName>
        <fullName evidence="5">FCD domain-containing protein</fullName>
    </submittedName>
</protein>
<accession>A0A4R9BI22</accession>
<dbReference type="Gene3D" id="1.20.120.530">
    <property type="entry name" value="GntR ligand-binding domain-like"/>
    <property type="match status" value="1"/>
</dbReference>
<keyword evidence="2" id="KW-0238">DNA-binding</keyword>
<gene>
    <name evidence="5" type="ORF">E3T51_14915</name>
</gene>
<dbReference type="SUPFAM" id="SSF48008">
    <property type="entry name" value="GntR ligand-binding domain-like"/>
    <property type="match status" value="1"/>
</dbReference>
<proteinExistence type="predicted"/>
<reference evidence="5 6" key="1">
    <citation type="submission" date="2019-03" db="EMBL/GenBank/DDBJ databases">
        <title>Genomics of glacier-inhabiting Cryobacterium strains.</title>
        <authorList>
            <person name="Liu Q."/>
            <person name="Xin Y.-H."/>
        </authorList>
    </citation>
    <scope>NUCLEOTIDE SEQUENCE [LARGE SCALE GENOMIC DNA]</scope>
    <source>
        <strain evidence="5 6">Sr54</strain>
    </source>
</reference>